<dbReference type="EMBL" id="CP002353">
    <property type="protein sequence ID" value="ADV62823.1"/>
    <property type="molecule type" value="Genomic_DNA"/>
</dbReference>
<keyword evidence="2" id="KW-0378">Hydrolase</keyword>
<dbReference type="HOGENOM" id="CLU_020336_50_2_0"/>
<dbReference type="PRINTS" id="PR00111">
    <property type="entry name" value="ABHYDROLASE"/>
</dbReference>
<dbReference type="GO" id="GO:0016787">
    <property type="term" value="F:hydrolase activity"/>
    <property type="evidence" value="ECO:0007669"/>
    <property type="project" value="UniProtKB-KW"/>
</dbReference>
<keyword evidence="3" id="KW-1185">Reference proteome</keyword>
<dbReference type="InterPro" id="IPR050471">
    <property type="entry name" value="AB_hydrolase"/>
</dbReference>
<organism evidence="2 3">
    <name type="scientific">Isosphaera pallida (strain ATCC 43644 / DSM 9630 / IS1B)</name>
    <dbReference type="NCBI Taxonomy" id="575540"/>
    <lineage>
        <taxon>Bacteria</taxon>
        <taxon>Pseudomonadati</taxon>
        <taxon>Planctomycetota</taxon>
        <taxon>Planctomycetia</taxon>
        <taxon>Isosphaerales</taxon>
        <taxon>Isosphaeraceae</taxon>
        <taxon>Isosphaera</taxon>
    </lineage>
</organism>
<evidence type="ECO:0000313" key="2">
    <source>
        <dbReference type="EMBL" id="ADV62823.1"/>
    </source>
</evidence>
<name>E8R5R6_ISOPI</name>
<dbReference type="RefSeq" id="WP_013565111.1">
    <property type="nucleotide sequence ID" value="NC_014962.1"/>
</dbReference>
<sequence length="293" mass="32343">MRINPSRRDLWNLSPFEARGFEERVVELSDGSRVTVARMGQGRPLVMVAGLSGGWEWLAPLADRLARRRGLEVWVTSLRGDDSQAQGWLGGSSRRSMSDYAGDLATVLNRLGLERPTIFGVSFGGAVVLEYAVTWPERLRGLILQGTEARFTQPLGARLARGILERYPLPQDNPFVNQFLRLLFGKAVEAGPLWEFVVERCWSVEQAELVNRLAALEAFDVSDRLDRIDAPTLVLAGARDVIVPPSRQKLLAQAIDGADFAVIPDAGHIGFLTHPGPIAHRVADCLNDPVRFV</sequence>
<dbReference type="Proteomes" id="UP000008631">
    <property type="component" value="Chromosome"/>
</dbReference>
<evidence type="ECO:0000259" key="1">
    <source>
        <dbReference type="Pfam" id="PF00561"/>
    </source>
</evidence>
<dbReference type="KEGG" id="ipa:Isop_2245"/>
<dbReference type="SUPFAM" id="SSF53474">
    <property type="entry name" value="alpha/beta-Hydrolases"/>
    <property type="match status" value="1"/>
</dbReference>
<dbReference type="InterPro" id="IPR029058">
    <property type="entry name" value="AB_hydrolase_fold"/>
</dbReference>
<dbReference type="InterPro" id="IPR000073">
    <property type="entry name" value="AB_hydrolase_1"/>
</dbReference>
<evidence type="ECO:0000313" key="3">
    <source>
        <dbReference type="Proteomes" id="UP000008631"/>
    </source>
</evidence>
<feature type="domain" description="AB hydrolase-1" evidence="1">
    <location>
        <begin position="44"/>
        <end position="275"/>
    </location>
</feature>
<dbReference type="InParanoid" id="E8R5R6"/>
<dbReference type="STRING" id="575540.Isop_2245"/>
<dbReference type="PANTHER" id="PTHR43433">
    <property type="entry name" value="HYDROLASE, ALPHA/BETA FOLD FAMILY PROTEIN"/>
    <property type="match status" value="1"/>
</dbReference>
<dbReference type="eggNOG" id="COG2021">
    <property type="taxonomic scope" value="Bacteria"/>
</dbReference>
<dbReference type="AlphaFoldDB" id="E8R5R6"/>
<reference evidence="2 3" key="2">
    <citation type="journal article" date="2011" name="Stand. Genomic Sci.">
        <title>Complete genome sequence of Isosphaera pallida type strain (IS1B).</title>
        <authorList>
            <consortium name="US DOE Joint Genome Institute (JGI-PGF)"/>
            <person name="Goker M."/>
            <person name="Cleland D."/>
            <person name="Saunders E."/>
            <person name="Lapidus A."/>
            <person name="Nolan M."/>
            <person name="Lucas S."/>
            <person name="Hammon N."/>
            <person name="Deshpande S."/>
            <person name="Cheng J.F."/>
            <person name="Tapia R."/>
            <person name="Han C."/>
            <person name="Goodwin L."/>
            <person name="Pitluck S."/>
            <person name="Liolios K."/>
            <person name="Pagani I."/>
            <person name="Ivanova N."/>
            <person name="Mavromatis K."/>
            <person name="Pati A."/>
            <person name="Chen A."/>
            <person name="Palaniappan K."/>
            <person name="Land M."/>
            <person name="Hauser L."/>
            <person name="Chang Y.J."/>
            <person name="Jeffries C.D."/>
            <person name="Detter J.C."/>
            <person name="Beck B."/>
            <person name="Woyke T."/>
            <person name="Bristow J."/>
            <person name="Eisen J.A."/>
            <person name="Markowitz V."/>
            <person name="Hugenholtz P."/>
            <person name="Kyrpides N.C."/>
            <person name="Klenk H.P."/>
        </authorList>
    </citation>
    <scope>NUCLEOTIDE SEQUENCE [LARGE SCALE GENOMIC DNA]</scope>
    <source>
        <strain evidence="3">ATCC 43644 / DSM 9630 / IS1B</strain>
    </source>
</reference>
<dbReference type="Gene3D" id="3.40.50.1820">
    <property type="entry name" value="alpha/beta hydrolase"/>
    <property type="match status" value="1"/>
</dbReference>
<dbReference type="Pfam" id="PF00561">
    <property type="entry name" value="Abhydrolase_1"/>
    <property type="match status" value="1"/>
</dbReference>
<accession>E8R5R6</accession>
<protein>
    <submittedName>
        <fullName evidence="2">Alpha/beta hydrolase fold protein</fullName>
    </submittedName>
</protein>
<reference key="1">
    <citation type="submission" date="2010-11" db="EMBL/GenBank/DDBJ databases">
        <title>The complete sequence of chromosome of Isophaera pallida ATCC 43644.</title>
        <authorList>
            <consortium name="US DOE Joint Genome Institute (JGI-PGF)"/>
            <person name="Lucas S."/>
            <person name="Copeland A."/>
            <person name="Lapidus A."/>
            <person name="Bruce D."/>
            <person name="Goodwin L."/>
            <person name="Pitluck S."/>
            <person name="Kyrpides N."/>
            <person name="Mavromatis K."/>
            <person name="Pagani I."/>
            <person name="Ivanova N."/>
            <person name="Saunders E."/>
            <person name="Brettin T."/>
            <person name="Detter J.C."/>
            <person name="Han C."/>
            <person name="Tapia R."/>
            <person name="Land M."/>
            <person name="Hauser L."/>
            <person name="Markowitz V."/>
            <person name="Cheng J.-F."/>
            <person name="Hugenholtz P."/>
            <person name="Woyke T."/>
            <person name="Wu D."/>
            <person name="Eisen J.A."/>
        </authorList>
    </citation>
    <scope>NUCLEOTIDE SEQUENCE</scope>
    <source>
        <strain>ATCC 43644</strain>
    </source>
</reference>
<proteinExistence type="predicted"/>
<gene>
    <name evidence="2" type="ordered locus">Isop_2245</name>
</gene>
<dbReference type="PANTHER" id="PTHR43433:SF5">
    <property type="entry name" value="AB HYDROLASE-1 DOMAIN-CONTAINING PROTEIN"/>
    <property type="match status" value="1"/>
</dbReference>